<evidence type="ECO:0000313" key="2">
    <source>
        <dbReference type="Proteomes" id="UP000500870"/>
    </source>
</evidence>
<proteinExistence type="predicted"/>
<evidence type="ECO:0000313" key="1">
    <source>
        <dbReference type="EMBL" id="QIX22384.1"/>
    </source>
</evidence>
<dbReference type="EMBL" id="CP050898">
    <property type="protein sequence ID" value="QIX22384.1"/>
    <property type="molecule type" value="Genomic_DNA"/>
</dbReference>
<organism evidence="1 2">
    <name type="scientific">Agrobacterium pusense</name>
    <dbReference type="NCBI Taxonomy" id="648995"/>
    <lineage>
        <taxon>Bacteria</taxon>
        <taxon>Pseudomonadati</taxon>
        <taxon>Pseudomonadota</taxon>
        <taxon>Alphaproteobacteria</taxon>
        <taxon>Hyphomicrobiales</taxon>
        <taxon>Rhizobiaceae</taxon>
        <taxon>Rhizobium/Agrobacterium group</taxon>
        <taxon>Agrobacterium</taxon>
    </lineage>
</organism>
<reference evidence="1 2" key="1">
    <citation type="submission" date="2020-04" db="EMBL/GenBank/DDBJ databases">
        <title>FDA dAtabase for Regulatory Grade micrObial Sequences (FDA-ARGOS): Supporting development and validation of Infectious Disease Dx tests.</title>
        <authorList>
            <person name="Sciortino C."/>
            <person name="Tallon L."/>
            <person name="Sadzewicz L."/>
            <person name="Vavikolanu K."/>
            <person name="Mehta A."/>
            <person name="Aluvathingal J."/>
            <person name="Nadendla S."/>
            <person name="Nandy P."/>
            <person name="Geyer C."/>
            <person name="Yan Y."/>
            <person name="Sichtig H."/>
        </authorList>
    </citation>
    <scope>NUCLEOTIDE SEQUENCE [LARGE SCALE GENOMIC DNA]</scope>
    <source>
        <strain evidence="1 2">FDAARGOS_633</strain>
    </source>
</reference>
<dbReference type="Proteomes" id="UP000500870">
    <property type="component" value="Chromosome 1"/>
</dbReference>
<dbReference type="AlphaFoldDB" id="A0A6H0ZQU8"/>
<gene>
    <name evidence="1" type="ORF">FOB41_15135</name>
</gene>
<dbReference type="RefSeq" id="WP_112416752.1">
    <property type="nucleotide sequence ID" value="NZ_CP050898.1"/>
</dbReference>
<sequence>MPDGWKIVTSENVDTLTNGGTMSFASADGVYDKLDDEDDFDWKTHQDQMARLELRRLRAEVIKAEIEAAEAIQNSDFRYILKGDVAGASKAVGGMLEDWR</sequence>
<protein>
    <submittedName>
        <fullName evidence="1">Uncharacterized protein</fullName>
    </submittedName>
</protein>
<accession>A0A6H0ZQU8</accession>
<name>A0A6H0ZQU8_9HYPH</name>